<dbReference type="InterPro" id="IPR051474">
    <property type="entry name" value="Anti-sigma-K/W_factor"/>
</dbReference>
<proteinExistence type="predicted"/>
<dbReference type="InterPro" id="IPR018764">
    <property type="entry name" value="RskA_C"/>
</dbReference>
<protein>
    <recommendedName>
        <fullName evidence="9">Regulator of SigK</fullName>
    </recommendedName>
    <alternativeName>
        <fullName evidence="8">Sigma-K anti-sigma factor RskA</fullName>
    </alternativeName>
</protein>
<evidence type="ECO:0000256" key="9">
    <source>
        <dbReference type="ARBA" id="ARBA00030803"/>
    </source>
</evidence>
<dbReference type="Pfam" id="PF10099">
    <property type="entry name" value="RskA_C"/>
    <property type="match status" value="1"/>
</dbReference>
<evidence type="ECO:0000256" key="11">
    <source>
        <dbReference type="SAM" id="Phobius"/>
    </source>
</evidence>
<feature type="region of interest" description="Disordered" evidence="10">
    <location>
        <begin position="160"/>
        <end position="179"/>
    </location>
</feature>
<evidence type="ECO:0000256" key="5">
    <source>
        <dbReference type="ARBA" id="ARBA00023015"/>
    </source>
</evidence>
<keyword evidence="5" id="KW-0805">Transcription regulation</keyword>
<comment type="subcellular location">
    <subcellularLocation>
        <location evidence="1">Cell membrane</location>
        <topology evidence="1">Single-pass membrane protein</topology>
    </subcellularLocation>
</comment>
<feature type="domain" description="Anti-sigma K factor RskA C-terminal" evidence="12">
    <location>
        <begin position="141"/>
        <end position="286"/>
    </location>
</feature>
<feature type="region of interest" description="Disordered" evidence="10">
    <location>
        <begin position="242"/>
        <end position="284"/>
    </location>
</feature>
<evidence type="ECO:0000256" key="1">
    <source>
        <dbReference type="ARBA" id="ARBA00004162"/>
    </source>
</evidence>
<feature type="transmembrane region" description="Helical" evidence="11">
    <location>
        <begin position="135"/>
        <end position="155"/>
    </location>
</feature>
<feature type="region of interest" description="Disordered" evidence="10">
    <location>
        <begin position="89"/>
        <end position="125"/>
    </location>
</feature>
<evidence type="ECO:0000256" key="7">
    <source>
        <dbReference type="ARBA" id="ARBA00023163"/>
    </source>
</evidence>
<evidence type="ECO:0000313" key="13">
    <source>
        <dbReference type="EMBL" id="MFC4756134.1"/>
    </source>
</evidence>
<evidence type="ECO:0000313" key="14">
    <source>
        <dbReference type="Proteomes" id="UP001595836"/>
    </source>
</evidence>
<evidence type="ECO:0000256" key="8">
    <source>
        <dbReference type="ARBA" id="ARBA00029829"/>
    </source>
</evidence>
<dbReference type="RefSeq" id="WP_380059686.1">
    <property type="nucleotide sequence ID" value="NZ_JBHSHP010000058.1"/>
</dbReference>
<keyword evidence="2" id="KW-1003">Cell membrane</keyword>
<keyword evidence="6 11" id="KW-0472">Membrane</keyword>
<evidence type="ECO:0000256" key="4">
    <source>
        <dbReference type="ARBA" id="ARBA00022989"/>
    </source>
</evidence>
<keyword evidence="7" id="KW-0804">Transcription</keyword>
<evidence type="ECO:0000256" key="3">
    <source>
        <dbReference type="ARBA" id="ARBA00022692"/>
    </source>
</evidence>
<evidence type="ECO:0000256" key="6">
    <source>
        <dbReference type="ARBA" id="ARBA00023136"/>
    </source>
</evidence>
<dbReference type="EMBL" id="JBHSHP010000058">
    <property type="protein sequence ID" value="MFC4756134.1"/>
    <property type="molecule type" value="Genomic_DNA"/>
</dbReference>
<gene>
    <name evidence="13" type="ORF">ACFO7U_15285</name>
</gene>
<sequence>MRSHHDHPETAGGIEPADLDLYALDALPPREAEAVEEALVSAPEDQRASMFAHIASTQEVAADMVAVAGLDTAPPPALRARVLDEVAARARRDRVGGPRDDDDDTTGDPVSGDRPGGGGSVTDLSAMRARRRPRMWTVIGAAAAAILLVAAGVGIGRITDGSSREDSLPVAAPPSGDMPDDVTMLLASDDLEITRGQVGGAGLATVLASRSADMAVISMTGLPDPAEGRAYQLWLMGDHDPIPAGTMESGEVGPSPAAQIEGISGSEQIGLTEEPAGGSPAPTGEVLLALNLD</sequence>
<evidence type="ECO:0000259" key="12">
    <source>
        <dbReference type="Pfam" id="PF10099"/>
    </source>
</evidence>
<dbReference type="PANTHER" id="PTHR37461:SF1">
    <property type="entry name" value="ANTI-SIGMA-K FACTOR RSKA"/>
    <property type="match status" value="1"/>
</dbReference>
<dbReference type="Proteomes" id="UP001595836">
    <property type="component" value="Unassembled WGS sequence"/>
</dbReference>
<reference evidence="14" key="1">
    <citation type="journal article" date="2019" name="Int. J. Syst. Evol. Microbiol.">
        <title>The Global Catalogue of Microorganisms (GCM) 10K type strain sequencing project: providing services to taxonomists for standard genome sequencing and annotation.</title>
        <authorList>
            <consortium name="The Broad Institute Genomics Platform"/>
            <consortium name="The Broad Institute Genome Sequencing Center for Infectious Disease"/>
            <person name="Wu L."/>
            <person name="Ma J."/>
        </authorList>
    </citation>
    <scope>NUCLEOTIDE SEQUENCE [LARGE SCALE GENOMIC DNA]</scope>
    <source>
        <strain evidence="14">JCM 11882</strain>
    </source>
</reference>
<name>A0ABV9PV53_9ACTN</name>
<accession>A0ABV9PV53</accession>
<keyword evidence="3 11" id="KW-0812">Transmembrane</keyword>
<dbReference type="InterPro" id="IPR041916">
    <property type="entry name" value="Anti_sigma_zinc_sf"/>
</dbReference>
<keyword evidence="4 11" id="KW-1133">Transmembrane helix</keyword>
<comment type="caution">
    <text evidence="13">The sequence shown here is derived from an EMBL/GenBank/DDBJ whole genome shotgun (WGS) entry which is preliminary data.</text>
</comment>
<keyword evidence="14" id="KW-1185">Reference proteome</keyword>
<dbReference type="PANTHER" id="PTHR37461">
    <property type="entry name" value="ANTI-SIGMA-K FACTOR RSKA"/>
    <property type="match status" value="1"/>
</dbReference>
<feature type="compositionally biased region" description="Basic and acidic residues" evidence="10">
    <location>
        <begin position="89"/>
        <end position="99"/>
    </location>
</feature>
<organism evidence="13 14">
    <name type="scientific">Dietzia aurantiaca</name>
    <dbReference type="NCBI Taxonomy" id="983873"/>
    <lineage>
        <taxon>Bacteria</taxon>
        <taxon>Bacillati</taxon>
        <taxon>Actinomycetota</taxon>
        <taxon>Actinomycetes</taxon>
        <taxon>Mycobacteriales</taxon>
        <taxon>Dietziaceae</taxon>
        <taxon>Dietzia</taxon>
    </lineage>
</organism>
<dbReference type="Gene3D" id="1.10.10.1320">
    <property type="entry name" value="Anti-sigma factor, zinc-finger domain"/>
    <property type="match status" value="1"/>
</dbReference>
<evidence type="ECO:0000256" key="10">
    <source>
        <dbReference type="SAM" id="MobiDB-lite"/>
    </source>
</evidence>
<evidence type="ECO:0000256" key="2">
    <source>
        <dbReference type="ARBA" id="ARBA00022475"/>
    </source>
</evidence>